<dbReference type="AlphaFoldDB" id="A0A212DCD5"/>
<keyword evidence="3" id="KW-1185">Reference proteome</keyword>
<protein>
    <submittedName>
        <fullName evidence="2">Uncharacterized protein</fullName>
    </submittedName>
</protein>
<organism evidence="2 3">
    <name type="scientific">Cervus elaphus hippelaphus</name>
    <name type="common">European red deer</name>
    <dbReference type="NCBI Taxonomy" id="46360"/>
    <lineage>
        <taxon>Eukaryota</taxon>
        <taxon>Metazoa</taxon>
        <taxon>Chordata</taxon>
        <taxon>Craniata</taxon>
        <taxon>Vertebrata</taxon>
        <taxon>Euteleostomi</taxon>
        <taxon>Mammalia</taxon>
        <taxon>Eutheria</taxon>
        <taxon>Laurasiatheria</taxon>
        <taxon>Artiodactyla</taxon>
        <taxon>Ruminantia</taxon>
        <taxon>Pecora</taxon>
        <taxon>Cervidae</taxon>
        <taxon>Cervinae</taxon>
        <taxon>Cervus</taxon>
    </lineage>
</organism>
<feature type="region of interest" description="Disordered" evidence="1">
    <location>
        <begin position="83"/>
        <end position="105"/>
    </location>
</feature>
<sequence length="105" mass="11933">FLAPSGRTSTTYRKCRQYSRAQVNLAREPARRLPCTPEASRAQCVETVLPLRCFLRTCAFFTTASPGLLLLKLNVISQLEQGEDHRRVEQGPPQDWKTTLERVSI</sequence>
<feature type="non-terminal residue" evidence="2">
    <location>
        <position position="1"/>
    </location>
</feature>
<accession>A0A212DCD5</accession>
<evidence type="ECO:0000313" key="3">
    <source>
        <dbReference type="Proteomes" id="UP000242450"/>
    </source>
</evidence>
<dbReference type="Proteomes" id="UP000242450">
    <property type="component" value="Chromosome 4"/>
</dbReference>
<comment type="caution">
    <text evidence="2">The sequence shown here is derived from an EMBL/GenBank/DDBJ whole genome shotgun (WGS) entry which is preliminary data.</text>
</comment>
<name>A0A212DCD5_CEREH</name>
<evidence type="ECO:0000256" key="1">
    <source>
        <dbReference type="SAM" id="MobiDB-lite"/>
    </source>
</evidence>
<proteinExistence type="predicted"/>
<gene>
    <name evidence="2" type="ORF">Celaphus_00004942</name>
</gene>
<dbReference type="OrthoDB" id="10501207at2759"/>
<evidence type="ECO:0000313" key="2">
    <source>
        <dbReference type="EMBL" id="OWK15886.1"/>
    </source>
</evidence>
<reference evidence="2 3" key="1">
    <citation type="journal article" date="2018" name="Mol. Genet. Genomics">
        <title>The red deer Cervus elaphus genome CerEla1.0: sequencing, annotating, genes, and chromosomes.</title>
        <authorList>
            <person name="Bana N.A."/>
            <person name="Nyiri A."/>
            <person name="Nagy J."/>
            <person name="Frank K."/>
            <person name="Nagy T."/>
            <person name="Steger V."/>
            <person name="Schiller M."/>
            <person name="Lakatos P."/>
            <person name="Sugar L."/>
            <person name="Horn P."/>
            <person name="Barta E."/>
            <person name="Orosz L."/>
        </authorList>
    </citation>
    <scope>NUCLEOTIDE SEQUENCE [LARGE SCALE GENOMIC DNA]</scope>
    <source>
        <strain evidence="2">Hungarian</strain>
    </source>
</reference>
<dbReference type="EMBL" id="MKHE01000004">
    <property type="protein sequence ID" value="OWK15886.1"/>
    <property type="molecule type" value="Genomic_DNA"/>
</dbReference>